<dbReference type="Pfam" id="PF10722">
    <property type="entry name" value="YbjN"/>
    <property type="match status" value="1"/>
</dbReference>
<dbReference type="KEGG" id="cpau:EHF44_16080"/>
<organism evidence="1 2">
    <name type="scientific">Cupriavidus pauculus</name>
    <dbReference type="NCBI Taxonomy" id="82633"/>
    <lineage>
        <taxon>Bacteria</taxon>
        <taxon>Pseudomonadati</taxon>
        <taxon>Pseudomonadota</taxon>
        <taxon>Betaproteobacteria</taxon>
        <taxon>Burkholderiales</taxon>
        <taxon>Burkholderiaceae</taxon>
        <taxon>Cupriavidus</taxon>
    </lineage>
</organism>
<dbReference type="EMBL" id="CP033969">
    <property type="protein sequence ID" value="AZG15413.1"/>
    <property type="molecule type" value="Genomic_DNA"/>
</dbReference>
<reference evidence="2" key="1">
    <citation type="submission" date="2018-11" db="EMBL/GenBank/DDBJ databases">
        <title>FDA dAtabase for Regulatory Grade micrObial Sequences (FDA-ARGOS): Supporting development and validation of Infectious Disease Dx tests.</title>
        <authorList>
            <person name="Goldberg B."/>
            <person name="Campos J."/>
            <person name="Tallon L."/>
            <person name="Sadzewicz L."/>
            <person name="Zhao X."/>
            <person name="Vavikolanu K."/>
            <person name="Mehta A."/>
            <person name="Aluvathingal J."/>
            <person name="Nadendla S."/>
            <person name="Geyer C."/>
            <person name="Nandy P."/>
            <person name="Yan Y."/>
            <person name="Sichtig H."/>
        </authorList>
    </citation>
    <scope>NUCLEOTIDE SEQUENCE [LARGE SCALE GENOMIC DNA]</scope>
    <source>
        <strain evidence="2">FDAARGOS_614</strain>
    </source>
</reference>
<accession>A0A3G8H4F7</accession>
<dbReference type="OrthoDB" id="8719709at2"/>
<protein>
    <submittedName>
        <fullName evidence="1">YbjN domain-containing protein</fullName>
    </submittedName>
</protein>
<sequence length="153" mass="16357">MTDTTSPTDLLSAIDADTLADAIRAAGCAVTTAERDGHVHLHSASHGVGFQVLWGNAVADGQYADFTLSCALRVAGGEMPRDVLDGWHRGKRFARLATHGELIVLEMDVTLYDGVSRAHVASMLRLWVMMTGEFLLHLRSASDSQPASVPAEA</sequence>
<evidence type="ECO:0000313" key="2">
    <source>
        <dbReference type="Proteomes" id="UP000270411"/>
    </source>
</evidence>
<evidence type="ECO:0000313" key="1">
    <source>
        <dbReference type="EMBL" id="AZG15413.1"/>
    </source>
</evidence>
<dbReference type="Proteomes" id="UP000270411">
    <property type="component" value="Chromosome 1"/>
</dbReference>
<dbReference type="InterPro" id="IPR019660">
    <property type="entry name" value="Put_sensory_transdc_reg_YbjN"/>
</dbReference>
<dbReference type="AlphaFoldDB" id="A0A3G8H4F7"/>
<gene>
    <name evidence="1" type="ORF">EHF44_16080</name>
</gene>
<name>A0A3G8H4F7_9BURK</name>
<proteinExistence type="predicted"/>